<dbReference type="GO" id="GO:0004146">
    <property type="term" value="F:dihydrofolate reductase activity"/>
    <property type="evidence" value="ECO:0007669"/>
    <property type="project" value="UniProtKB-EC"/>
</dbReference>
<keyword evidence="4 7" id="KW-0554">One-carbon metabolism</keyword>
<evidence type="ECO:0000313" key="11">
    <source>
        <dbReference type="Proteomes" id="UP000315128"/>
    </source>
</evidence>
<dbReference type="Gene3D" id="3.40.430.10">
    <property type="entry name" value="Dihydrofolate Reductase, subunit A"/>
    <property type="match status" value="1"/>
</dbReference>
<evidence type="ECO:0000256" key="5">
    <source>
        <dbReference type="ARBA" id="ARBA00022857"/>
    </source>
</evidence>
<name>A0A514Z9K4_9LACT</name>
<dbReference type="GO" id="GO:0046655">
    <property type="term" value="P:folic acid metabolic process"/>
    <property type="evidence" value="ECO:0007669"/>
    <property type="project" value="TreeGrafter"/>
</dbReference>
<dbReference type="GO" id="GO:0005829">
    <property type="term" value="C:cytosol"/>
    <property type="evidence" value="ECO:0007669"/>
    <property type="project" value="TreeGrafter"/>
</dbReference>
<dbReference type="PIRSF" id="PIRSF000194">
    <property type="entry name" value="DHFR"/>
    <property type="match status" value="1"/>
</dbReference>
<dbReference type="PROSITE" id="PS00075">
    <property type="entry name" value="DHFR_1"/>
    <property type="match status" value="1"/>
</dbReference>
<evidence type="ECO:0000259" key="9">
    <source>
        <dbReference type="PROSITE" id="PS51330"/>
    </source>
</evidence>
<keyword evidence="5 7" id="KW-0521">NADP</keyword>
<dbReference type="Pfam" id="PF00186">
    <property type="entry name" value="DHFR_1"/>
    <property type="match status" value="1"/>
</dbReference>
<accession>A0A514Z9K4</accession>
<dbReference type="GO" id="GO:0046452">
    <property type="term" value="P:dihydrofolate metabolic process"/>
    <property type="evidence" value="ECO:0007669"/>
    <property type="project" value="TreeGrafter"/>
</dbReference>
<proteinExistence type="inferred from homology"/>
<dbReference type="GO" id="GO:0050661">
    <property type="term" value="F:NADP binding"/>
    <property type="evidence" value="ECO:0007669"/>
    <property type="project" value="InterPro"/>
</dbReference>
<dbReference type="PRINTS" id="PR00070">
    <property type="entry name" value="DHFR"/>
</dbReference>
<comment type="function">
    <text evidence="7">Key enzyme in folate metabolism. Catalyzes an essential reaction for de novo glycine and purine synthesis, and for DNA precursor synthesis.</text>
</comment>
<dbReference type="CDD" id="cd00209">
    <property type="entry name" value="DHFR"/>
    <property type="match status" value="1"/>
</dbReference>
<comment type="catalytic activity">
    <reaction evidence="7">
        <text>(6S)-5,6,7,8-tetrahydrofolate + NADP(+) = 7,8-dihydrofolate + NADPH + H(+)</text>
        <dbReference type="Rhea" id="RHEA:15009"/>
        <dbReference type="ChEBI" id="CHEBI:15378"/>
        <dbReference type="ChEBI" id="CHEBI:57451"/>
        <dbReference type="ChEBI" id="CHEBI:57453"/>
        <dbReference type="ChEBI" id="CHEBI:57783"/>
        <dbReference type="ChEBI" id="CHEBI:58349"/>
        <dbReference type="EC" id="1.5.1.3"/>
    </reaction>
</comment>
<dbReference type="RefSeq" id="WP_142766846.1">
    <property type="nucleotide sequence ID" value="NZ_CP041356.1"/>
</dbReference>
<dbReference type="SUPFAM" id="SSF53597">
    <property type="entry name" value="Dihydrofolate reductase-like"/>
    <property type="match status" value="1"/>
</dbReference>
<dbReference type="GO" id="GO:0006730">
    <property type="term" value="P:one-carbon metabolic process"/>
    <property type="evidence" value="ECO:0007669"/>
    <property type="project" value="UniProtKB-KW"/>
</dbReference>
<dbReference type="InterPro" id="IPR001796">
    <property type="entry name" value="DHFR_dom"/>
</dbReference>
<dbReference type="UniPathway" id="UPA00077">
    <property type="reaction ID" value="UER00158"/>
</dbReference>
<evidence type="ECO:0000256" key="1">
    <source>
        <dbReference type="ARBA" id="ARBA00004903"/>
    </source>
</evidence>
<dbReference type="GO" id="GO:0046654">
    <property type="term" value="P:tetrahydrofolate biosynthetic process"/>
    <property type="evidence" value="ECO:0007669"/>
    <property type="project" value="UniProtKB-UniPathway"/>
</dbReference>
<protein>
    <recommendedName>
        <fullName evidence="3 7">Dihydrofolate reductase</fullName>
        <ecNumber evidence="3 7">1.5.1.3</ecNumber>
    </recommendedName>
</protein>
<gene>
    <name evidence="10" type="ORF">FLP15_09025</name>
</gene>
<organism evidence="10 11">
    <name type="scientific">Lactococcus protaetiae</name>
    <dbReference type="NCBI Taxonomy" id="2592653"/>
    <lineage>
        <taxon>Bacteria</taxon>
        <taxon>Bacillati</taxon>
        <taxon>Bacillota</taxon>
        <taxon>Bacilli</taxon>
        <taxon>Lactobacillales</taxon>
        <taxon>Streptococcaceae</taxon>
        <taxon>Lactococcus</taxon>
    </lineage>
</organism>
<evidence type="ECO:0000256" key="4">
    <source>
        <dbReference type="ARBA" id="ARBA00022563"/>
    </source>
</evidence>
<evidence type="ECO:0000313" key="10">
    <source>
        <dbReference type="EMBL" id="QDK71272.1"/>
    </source>
</evidence>
<evidence type="ECO:0000256" key="7">
    <source>
        <dbReference type="PIRNR" id="PIRNR000194"/>
    </source>
</evidence>
<comment type="pathway">
    <text evidence="1 7">Cofactor biosynthesis; tetrahydrofolate biosynthesis; 5,6,7,8-tetrahydrofolate from 7,8-dihydrofolate: step 1/1.</text>
</comment>
<dbReference type="PANTHER" id="PTHR48069">
    <property type="entry name" value="DIHYDROFOLATE REDUCTASE"/>
    <property type="match status" value="1"/>
</dbReference>
<keyword evidence="11" id="KW-1185">Reference proteome</keyword>
<sequence length="166" mass="19373">MIIGIWAEDEHGLIGKEEKMPWHLPAEQQHFKATTMGQVILMGRKTFDGMKKRVLPGRISIVLTRDKSYVSENPNVIIMHSKEEVLKWYKAQNKSLFITGGAEILKLFELDLEQLYRTIVQGVFEGDAYFPNSFDFSKFTEISKKMYEKDAKNPYDFIIKKYEKVN</sequence>
<evidence type="ECO:0000256" key="3">
    <source>
        <dbReference type="ARBA" id="ARBA00012856"/>
    </source>
</evidence>
<feature type="domain" description="DHFR" evidence="9">
    <location>
        <begin position="1"/>
        <end position="164"/>
    </location>
</feature>
<dbReference type="EC" id="1.5.1.3" evidence="3 7"/>
<evidence type="ECO:0000256" key="8">
    <source>
        <dbReference type="RuleBase" id="RU004474"/>
    </source>
</evidence>
<dbReference type="Proteomes" id="UP000315128">
    <property type="component" value="Chromosome"/>
</dbReference>
<comment type="similarity">
    <text evidence="2 7 8">Belongs to the dihydrofolate reductase family.</text>
</comment>
<dbReference type="OrthoDB" id="9804315at2"/>
<dbReference type="InterPro" id="IPR024072">
    <property type="entry name" value="DHFR-like_dom_sf"/>
</dbReference>
<dbReference type="InterPro" id="IPR012259">
    <property type="entry name" value="DHFR"/>
</dbReference>
<dbReference type="InterPro" id="IPR017925">
    <property type="entry name" value="DHFR_CS"/>
</dbReference>
<keyword evidence="6 7" id="KW-0560">Oxidoreductase</keyword>
<dbReference type="EMBL" id="CP041356">
    <property type="protein sequence ID" value="QDK71272.1"/>
    <property type="molecule type" value="Genomic_DNA"/>
</dbReference>
<dbReference type="PANTHER" id="PTHR48069:SF3">
    <property type="entry name" value="DIHYDROFOLATE REDUCTASE"/>
    <property type="match status" value="1"/>
</dbReference>
<dbReference type="KEGG" id="lack:FLP15_09025"/>
<dbReference type="AlphaFoldDB" id="A0A514Z9K4"/>
<evidence type="ECO:0000256" key="2">
    <source>
        <dbReference type="ARBA" id="ARBA00009539"/>
    </source>
</evidence>
<dbReference type="PROSITE" id="PS51330">
    <property type="entry name" value="DHFR_2"/>
    <property type="match status" value="1"/>
</dbReference>
<reference evidence="10 11" key="1">
    <citation type="submission" date="2019-07" db="EMBL/GenBank/DDBJ databases">
        <title>Genome sequencing of KACC 19320.</title>
        <authorList>
            <person name="Heo J."/>
            <person name="Kim S.-J."/>
            <person name="Kim J.-S."/>
            <person name="Hong S.-B."/>
            <person name="Kwon S.-W."/>
        </authorList>
    </citation>
    <scope>NUCLEOTIDE SEQUENCE [LARGE SCALE GENOMIC DNA]</scope>
    <source>
        <strain evidence="10 11">KACC 19320</strain>
    </source>
</reference>
<evidence type="ECO:0000256" key="6">
    <source>
        <dbReference type="ARBA" id="ARBA00023002"/>
    </source>
</evidence>